<dbReference type="InterPro" id="IPR008538">
    <property type="entry name" value="Uma2"/>
</dbReference>
<gene>
    <name evidence="2" type="ORF">C8261_13640</name>
</gene>
<evidence type="ECO:0000313" key="2">
    <source>
        <dbReference type="EMBL" id="PTD95495.1"/>
    </source>
</evidence>
<dbReference type="EMBL" id="PZKC01000012">
    <property type="protein sequence ID" value="PTD95495.1"/>
    <property type="molecule type" value="Genomic_DNA"/>
</dbReference>
<keyword evidence="3" id="KW-1185">Reference proteome</keyword>
<comment type="caution">
    <text evidence="2">The sequence shown here is derived from an EMBL/GenBank/DDBJ whole genome shotgun (WGS) entry which is preliminary data.</text>
</comment>
<organism evidence="2 3">
    <name type="scientific">Pseudothauera lacus</name>
    <dbReference type="NCBI Taxonomy" id="2136175"/>
    <lineage>
        <taxon>Bacteria</taxon>
        <taxon>Pseudomonadati</taxon>
        <taxon>Pseudomonadota</taxon>
        <taxon>Betaproteobacteria</taxon>
        <taxon>Rhodocyclales</taxon>
        <taxon>Zoogloeaceae</taxon>
        <taxon>Pseudothauera</taxon>
    </lineage>
</organism>
<protein>
    <recommendedName>
        <fullName evidence="1">Putative restriction endonuclease domain-containing protein</fullName>
    </recommendedName>
</protein>
<dbReference type="RefSeq" id="WP_107494277.1">
    <property type="nucleotide sequence ID" value="NZ_PZKC01000012.1"/>
</dbReference>
<evidence type="ECO:0000313" key="3">
    <source>
        <dbReference type="Proteomes" id="UP000241193"/>
    </source>
</evidence>
<dbReference type="CDD" id="cd06260">
    <property type="entry name" value="DUF820-like"/>
    <property type="match status" value="1"/>
</dbReference>
<feature type="domain" description="Putative restriction endonuclease" evidence="1">
    <location>
        <begin position="13"/>
        <end position="171"/>
    </location>
</feature>
<sequence>MALPQNAPVFDLDAYMSWEEVQELRHEYLAGEVFAMSGGTDAHYTILLNAGSALKAALAGKPCRTFVSGMKLRIERAEAVFYPDVFVTCDERDRTPESALAKQYPALVVEVLSESTAAFDRGRKFGIYQHIDTLQEYLLIEQDRRHADLFRKNAEGLWVLHPVAEGQVVRLHSIGVDVPLATLYEDVEPGAAAAR</sequence>
<dbReference type="InterPro" id="IPR011335">
    <property type="entry name" value="Restrct_endonuc-II-like"/>
</dbReference>
<name>A0A2T4ICI6_9RHOO</name>
<dbReference type="SUPFAM" id="SSF52980">
    <property type="entry name" value="Restriction endonuclease-like"/>
    <property type="match status" value="1"/>
</dbReference>
<reference evidence="2 3" key="2">
    <citation type="submission" date="2018-04" db="EMBL/GenBank/DDBJ databases">
        <title>Thauera lacus sp. nov., isolated from an saline lake in Inner Mongolia, China.</title>
        <authorList>
            <person name="Liang Q.-Y."/>
        </authorList>
    </citation>
    <scope>NUCLEOTIDE SEQUENCE [LARGE SCALE GENOMIC DNA]</scope>
    <source>
        <strain evidence="2 3">D20</strain>
    </source>
</reference>
<dbReference type="PANTHER" id="PTHR36558:SF1">
    <property type="entry name" value="RESTRICTION ENDONUCLEASE DOMAIN-CONTAINING PROTEIN-RELATED"/>
    <property type="match status" value="1"/>
</dbReference>
<evidence type="ECO:0000259" key="1">
    <source>
        <dbReference type="Pfam" id="PF05685"/>
    </source>
</evidence>
<reference evidence="2 3" key="1">
    <citation type="submission" date="2018-03" db="EMBL/GenBank/DDBJ databases">
        <authorList>
            <person name="Keele B.F."/>
        </authorList>
    </citation>
    <scope>NUCLEOTIDE SEQUENCE [LARGE SCALE GENOMIC DNA]</scope>
    <source>
        <strain evidence="2 3">D20</strain>
    </source>
</reference>
<dbReference type="InterPro" id="IPR012296">
    <property type="entry name" value="Nuclease_put_TT1808"/>
</dbReference>
<dbReference type="PANTHER" id="PTHR36558">
    <property type="entry name" value="GLR1098 PROTEIN"/>
    <property type="match status" value="1"/>
</dbReference>
<accession>A0A2T4ICI6</accession>
<dbReference type="Pfam" id="PF05685">
    <property type="entry name" value="Uma2"/>
    <property type="match status" value="1"/>
</dbReference>
<proteinExistence type="predicted"/>
<dbReference type="AlphaFoldDB" id="A0A2T4ICI6"/>
<dbReference type="OrthoDB" id="9799703at2"/>
<dbReference type="Gene3D" id="3.90.1570.10">
    <property type="entry name" value="tt1808, chain A"/>
    <property type="match status" value="1"/>
</dbReference>
<dbReference type="Proteomes" id="UP000241193">
    <property type="component" value="Unassembled WGS sequence"/>
</dbReference>